<dbReference type="Pfam" id="PF00481">
    <property type="entry name" value="PP2C"/>
    <property type="match status" value="1"/>
</dbReference>
<evidence type="ECO:0000256" key="8">
    <source>
        <dbReference type="ARBA" id="ARBA00023211"/>
    </source>
</evidence>
<protein>
    <recommendedName>
        <fullName evidence="3">protein-serine/threonine phosphatase</fullName>
        <ecNumber evidence="3">3.1.3.16</ecNumber>
    </recommendedName>
</protein>
<dbReference type="InterPro" id="IPR000222">
    <property type="entry name" value="PP2C_BS"/>
</dbReference>
<dbReference type="SMART" id="SM00332">
    <property type="entry name" value="PP2Cc"/>
    <property type="match status" value="1"/>
</dbReference>
<keyword evidence="13" id="KW-1185">Reference proteome</keyword>
<keyword evidence="6" id="KW-0460">Magnesium</keyword>
<dbReference type="GO" id="GO:0004722">
    <property type="term" value="F:protein serine/threonine phosphatase activity"/>
    <property type="evidence" value="ECO:0007669"/>
    <property type="project" value="UniProtKB-EC"/>
</dbReference>
<dbReference type="EC" id="3.1.3.16" evidence="3"/>
<comment type="similarity">
    <text evidence="9">Belongs to the PP2C family.</text>
</comment>
<evidence type="ECO:0000259" key="11">
    <source>
        <dbReference type="PROSITE" id="PS51746"/>
    </source>
</evidence>
<feature type="region of interest" description="Disordered" evidence="10">
    <location>
        <begin position="1"/>
        <end position="24"/>
    </location>
</feature>
<evidence type="ECO:0000313" key="13">
    <source>
        <dbReference type="Proteomes" id="UP000256970"/>
    </source>
</evidence>
<keyword evidence="8" id="KW-0464">Manganese</keyword>
<dbReference type="STRING" id="3088.A0A383WIL0"/>
<dbReference type="SUPFAM" id="SSF81606">
    <property type="entry name" value="PP2C-like"/>
    <property type="match status" value="1"/>
</dbReference>
<comment type="cofactor">
    <cofactor evidence="1">
        <name>Mn(2+)</name>
        <dbReference type="ChEBI" id="CHEBI:29035"/>
    </cofactor>
</comment>
<keyword evidence="7 9" id="KW-0904">Protein phosphatase</keyword>
<organism evidence="12 13">
    <name type="scientific">Tetradesmus obliquus</name>
    <name type="common">Green alga</name>
    <name type="synonym">Acutodesmus obliquus</name>
    <dbReference type="NCBI Taxonomy" id="3088"/>
    <lineage>
        <taxon>Eukaryota</taxon>
        <taxon>Viridiplantae</taxon>
        <taxon>Chlorophyta</taxon>
        <taxon>core chlorophytes</taxon>
        <taxon>Chlorophyceae</taxon>
        <taxon>CS clade</taxon>
        <taxon>Sphaeropleales</taxon>
        <taxon>Scenedesmaceae</taxon>
        <taxon>Tetradesmus</taxon>
    </lineage>
</organism>
<dbReference type="PROSITE" id="PS51746">
    <property type="entry name" value="PPM_2"/>
    <property type="match status" value="1"/>
</dbReference>
<sequence length="609" mass="62650">MKDGTSTSTCISGSRAGSLKRSRGTSSCPAFSTAAADAQQAIRPPAYGKCVIARQSSCSEDHWVQETCVLGPLREPVSIFAVFDGHGGDGASKHSVQRLIHHLQQHIAEQLDGLGAPGAATAPADAFIEQALHAAFHQTDRELADTLAANCGTTATVAVVTRRKIFLAWAGDSRAVVLAGGRVVAHTEEHRAHREDEQERLAAAGGRVIFNSGLRVMGILATTRAIGDHDLRPYGVVATPDVLELPRAAEQEFLALGSDGLWDVLNNQEVYDYASRTLRKMQEKFPSGTTDKGLCCACQAAGCASQALARAAREQRNSRDDITVLLVNLKTPCTCANVLGPHYTHNSSLLRRVPAQLRRTGGLLGSSSADQAQPQQQQQQQQGEAAGSPSQQHRKEQRLASGSVGGSSHSSYNALQLQPLQHASQDVPAGSAALVVQPSVCPSAAAGPERRQQLAAAAHMAHMHAAPPVSDLVMSSPFAGMLSSAPSGRALAAAAASPAGPSECCPHSGDGLAAASGSAPASTATTPKSSDDPVWSSSSSEVTVVPAARQVGSAPPDMLDSLGGGGDGGRFAGTLSVGLALGGSGRACALLNSASLNSLGSTELPVAVG</sequence>
<evidence type="ECO:0000256" key="2">
    <source>
        <dbReference type="ARBA" id="ARBA00001946"/>
    </source>
</evidence>
<accession>A0A383WIL0</accession>
<dbReference type="PANTHER" id="PTHR47992">
    <property type="entry name" value="PROTEIN PHOSPHATASE"/>
    <property type="match status" value="1"/>
</dbReference>
<evidence type="ECO:0000256" key="7">
    <source>
        <dbReference type="ARBA" id="ARBA00022912"/>
    </source>
</evidence>
<dbReference type="PROSITE" id="PS01032">
    <property type="entry name" value="PPM_1"/>
    <property type="match status" value="1"/>
</dbReference>
<keyword evidence="5 9" id="KW-0378">Hydrolase</keyword>
<dbReference type="SMART" id="SM00331">
    <property type="entry name" value="PP2C_SIG"/>
    <property type="match status" value="1"/>
</dbReference>
<evidence type="ECO:0000256" key="4">
    <source>
        <dbReference type="ARBA" id="ARBA00022723"/>
    </source>
</evidence>
<evidence type="ECO:0000256" key="3">
    <source>
        <dbReference type="ARBA" id="ARBA00013081"/>
    </source>
</evidence>
<comment type="cofactor">
    <cofactor evidence="2">
        <name>Mg(2+)</name>
        <dbReference type="ChEBI" id="CHEBI:18420"/>
    </cofactor>
</comment>
<evidence type="ECO:0000256" key="5">
    <source>
        <dbReference type="ARBA" id="ARBA00022801"/>
    </source>
</evidence>
<evidence type="ECO:0000256" key="9">
    <source>
        <dbReference type="RuleBase" id="RU003465"/>
    </source>
</evidence>
<evidence type="ECO:0000256" key="6">
    <source>
        <dbReference type="ARBA" id="ARBA00022842"/>
    </source>
</evidence>
<evidence type="ECO:0000313" key="12">
    <source>
        <dbReference type="EMBL" id="SZX77315.1"/>
    </source>
</evidence>
<dbReference type="InterPro" id="IPR036457">
    <property type="entry name" value="PPM-type-like_dom_sf"/>
</dbReference>
<feature type="region of interest" description="Disordered" evidence="10">
    <location>
        <begin position="361"/>
        <end position="411"/>
    </location>
</feature>
<evidence type="ECO:0000256" key="10">
    <source>
        <dbReference type="SAM" id="MobiDB-lite"/>
    </source>
</evidence>
<name>A0A383WIL0_TETOB</name>
<feature type="domain" description="PPM-type phosphatase" evidence="11">
    <location>
        <begin position="46"/>
        <end position="329"/>
    </location>
</feature>
<dbReference type="EMBL" id="FNXT01001281">
    <property type="protein sequence ID" value="SZX77315.1"/>
    <property type="molecule type" value="Genomic_DNA"/>
</dbReference>
<feature type="region of interest" description="Disordered" evidence="10">
    <location>
        <begin position="497"/>
        <end position="543"/>
    </location>
</feature>
<dbReference type="InterPro" id="IPR015655">
    <property type="entry name" value="PP2C"/>
</dbReference>
<keyword evidence="4" id="KW-0479">Metal-binding</keyword>
<feature type="compositionally biased region" description="Polar residues" evidence="10">
    <location>
        <begin position="1"/>
        <end position="12"/>
    </location>
</feature>
<dbReference type="GO" id="GO:0046872">
    <property type="term" value="F:metal ion binding"/>
    <property type="evidence" value="ECO:0007669"/>
    <property type="project" value="UniProtKB-KW"/>
</dbReference>
<proteinExistence type="inferred from homology"/>
<dbReference type="CDD" id="cd00143">
    <property type="entry name" value="PP2Cc"/>
    <property type="match status" value="1"/>
</dbReference>
<evidence type="ECO:0000256" key="1">
    <source>
        <dbReference type="ARBA" id="ARBA00001936"/>
    </source>
</evidence>
<reference evidence="12 13" key="1">
    <citation type="submission" date="2016-10" db="EMBL/GenBank/DDBJ databases">
        <authorList>
            <person name="Cai Z."/>
        </authorList>
    </citation>
    <scope>NUCLEOTIDE SEQUENCE [LARGE SCALE GENOMIC DNA]</scope>
</reference>
<feature type="compositionally biased region" description="Low complexity" evidence="10">
    <location>
        <begin position="365"/>
        <end position="391"/>
    </location>
</feature>
<dbReference type="Gene3D" id="3.60.40.10">
    <property type="entry name" value="PPM-type phosphatase domain"/>
    <property type="match status" value="1"/>
</dbReference>
<gene>
    <name evidence="12" type="ORF">BQ4739_LOCUS17673</name>
</gene>
<dbReference type="Proteomes" id="UP000256970">
    <property type="component" value="Unassembled WGS sequence"/>
</dbReference>
<dbReference type="InterPro" id="IPR001932">
    <property type="entry name" value="PPM-type_phosphatase-like_dom"/>
</dbReference>
<dbReference type="AlphaFoldDB" id="A0A383WIL0"/>